<evidence type="ECO:0000313" key="2">
    <source>
        <dbReference type="EMBL" id="GBF44372.1"/>
    </source>
</evidence>
<organism evidence="2 3">
    <name type="scientific">Leptospira ellinghausenii</name>
    <dbReference type="NCBI Taxonomy" id="1917822"/>
    <lineage>
        <taxon>Bacteria</taxon>
        <taxon>Pseudomonadati</taxon>
        <taxon>Spirochaetota</taxon>
        <taxon>Spirochaetia</taxon>
        <taxon>Leptospirales</taxon>
        <taxon>Leptospiraceae</taxon>
        <taxon>Leptospira</taxon>
    </lineage>
</organism>
<evidence type="ECO:0000256" key="1">
    <source>
        <dbReference type="SAM" id="MobiDB-lite"/>
    </source>
</evidence>
<sequence length="101" mass="11899">MIMSLKWDKLEHFFKIKLFWMISVPGAYYYTYVELSKKQKKEIVKEELLQFANAILYSEGSLETLIEKFSDRIGELNSDELPSFCSNPQKPSNNREKPITL</sequence>
<dbReference type="AlphaFoldDB" id="A0A2P2DI98"/>
<gene>
    <name evidence="2" type="ORF">LPTSP2_36750</name>
</gene>
<dbReference type="EMBL" id="BFAZ01000011">
    <property type="protein sequence ID" value="GBF44372.1"/>
    <property type="molecule type" value="Genomic_DNA"/>
</dbReference>
<proteinExistence type="predicted"/>
<comment type="caution">
    <text evidence="2">The sequence shown here is derived from an EMBL/GenBank/DDBJ whole genome shotgun (WGS) entry which is preliminary data.</text>
</comment>
<name>A0A2P2DI98_9LEPT</name>
<evidence type="ECO:0000313" key="3">
    <source>
        <dbReference type="Proteomes" id="UP000245206"/>
    </source>
</evidence>
<feature type="region of interest" description="Disordered" evidence="1">
    <location>
        <begin position="80"/>
        <end position="101"/>
    </location>
</feature>
<reference evidence="3" key="1">
    <citation type="journal article" date="2019" name="Microbiol. Immunol.">
        <title>Molecular and phenotypic characterization of Leptospira johnsonii sp. nov., Leptospira ellinghausenii sp. nov. and Leptospira ryugenii sp. nov. isolated from soil and water in Japan.</title>
        <authorList>
            <person name="Masuzawa T."/>
            <person name="Saito M."/>
            <person name="Nakao R."/>
            <person name="Nikaido Y."/>
            <person name="Matsumoto M."/>
            <person name="Ogawa M."/>
            <person name="Yokoyama M."/>
            <person name="Hidaka Y."/>
            <person name="Tomita J."/>
            <person name="Sakakibara K."/>
            <person name="Suzuki K."/>
            <person name="Yasuda S."/>
            <person name="Sato H."/>
            <person name="Yamaguchi M."/>
            <person name="Yoshida S.I."/>
            <person name="Koizumi N."/>
            <person name="Kawamura Y."/>
        </authorList>
    </citation>
    <scope>NUCLEOTIDE SEQUENCE [LARGE SCALE GENOMIC DNA]</scope>
    <source>
        <strain evidence="3">E18</strain>
    </source>
</reference>
<dbReference type="Proteomes" id="UP000245206">
    <property type="component" value="Unassembled WGS sequence"/>
</dbReference>
<protein>
    <submittedName>
        <fullName evidence="2">Uncharacterized protein</fullName>
    </submittedName>
</protein>
<keyword evidence="3" id="KW-1185">Reference proteome</keyword>
<accession>A0A2P2DI98</accession>